<comment type="caution">
    <text evidence="1">The sequence shown here is derived from an EMBL/GenBank/DDBJ whole genome shotgun (WGS) entry which is preliminary data.</text>
</comment>
<dbReference type="RefSeq" id="WP_099460608.1">
    <property type="nucleotide sequence ID" value="NZ_PEHN01000018.1"/>
</dbReference>
<evidence type="ECO:0000313" key="1">
    <source>
        <dbReference type="EMBL" id="PHZ26597.1"/>
    </source>
</evidence>
<proteinExistence type="predicted"/>
<reference evidence="1 2" key="1">
    <citation type="submission" date="2017-10" db="EMBL/GenBank/DDBJ databases">
        <authorList>
            <person name="Banno H."/>
            <person name="Chua N.-H."/>
        </authorList>
    </citation>
    <scope>NUCLEOTIDE SEQUENCE [LARGE SCALE GENOMIC DNA]</scope>
    <source>
        <strain evidence="1 2">SCPM-O-B-7607</strain>
    </source>
</reference>
<dbReference type="Proteomes" id="UP000229378">
    <property type="component" value="Unassembled WGS sequence"/>
</dbReference>
<protein>
    <submittedName>
        <fullName evidence="1">Uncharacterized protein</fullName>
    </submittedName>
</protein>
<dbReference type="AlphaFoldDB" id="A0A2G4TZX4"/>
<dbReference type="EMBL" id="PEHN01000018">
    <property type="protein sequence ID" value="PHZ26597.1"/>
    <property type="molecule type" value="Genomic_DNA"/>
</dbReference>
<organism evidence="1 2">
    <name type="scientific">Yersinia bercovieri</name>
    <dbReference type="NCBI Taxonomy" id="634"/>
    <lineage>
        <taxon>Bacteria</taxon>
        <taxon>Pseudomonadati</taxon>
        <taxon>Pseudomonadota</taxon>
        <taxon>Gammaproteobacteria</taxon>
        <taxon>Enterobacterales</taxon>
        <taxon>Yersiniaceae</taxon>
        <taxon>Yersinia</taxon>
    </lineage>
</organism>
<accession>A0A2G4TZX4</accession>
<gene>
    <name evidence="1" type="ORF">CS533_15680</name>
</gene>
<name>A0A2G4TZX4_YERBE</name>
<sequence>MSTSDKKYRITYYSDDMELLNKMAFIAKQFSIKAEEHNEENILNTSAVVLNSDAEINKSERQEENDLNEFNELIKIKYKGSN</sequence>
<evidence type="ECO:0000313" key="2">
    <source>
        <dbReference type="Proteomes" id="UP000229378"/>
    </source>
</evidence>